<keyword evidence="4" id="KW-0408">Iron</keyword>
<feature type="region of interest" description="Disordered" evidence="6">
    <location>
        <begin position="1"/>
        <end position="21"/>
    </location>
</feature>
<dbReference type="GO" id="GO:1901678">
    <property type="term" value="P:iron coordination entity transport"/>
    <property type="evidence" value="ECO:0007669"/>
    <property type="project" value="UniProtKB-ARBA"/>
</dbReference>
<dbReference type="InterPro" id="IPR006311">
    <property type="entry name" value="TAT_signal"/>
</dbReference>
<accession>A0A2U1UXA2</accession>
<organism evidence="8 9">
    <name type="scientific">Teichococcus aestuarii</name>
    <dbReference type="NCBI Taxonomy" id="568898"/>
    <lineage>
        <taxon>Bacteria</taxon>
        <taxon>Pseudomonadati</taxon>
        <taxon>Pseudomonadota</taxon>
        <taxon>Alphaproteobacteria</taxon>
        <taxon>Acetobacterales</taxon>
        <taxon>Roseomonadaceae</taxon>
        <taxon>Roseomonas</taxon>
    </lineage>
</organism>
<keyword evidence="9" id="KW-1185">Reference proteome</keyword>
<dbReference type="Pfam" id="PF01497">
    <property type="entry name" value="Peripla_BP_2"/>
    <property type="match status" value="1"/>
</dbReference>
<evidence type="ECO:0000256" key="3">
    <source>
        <dbReference type="ARBA" id="ARBA00022448"/>
    </source>
</evidence>
<evidence type="ECO:0000256" key="2">
    <source>
        <dbReference type="ARBA" id="ARBA00008814"/>
    </source>
</evidence>
<dbReference type="InterPro" id="IPR002491">
    <property type="entry name" value="ABC_transptr_periplasmic_BD"/>
</dbReference>
<evidence type="ECO:0000256" key="1">
    <source>
        <dbReference type="ARBA" id="ARBA00004196"/>
    </source>
</evidence>
<keyword evidence="5" id="KW-0732">Signal</keyword>
<dbReference type="AlphaFoldDB" id="A0A2U1UXA2"/>
<evidence type="ECO:0000313" key="8">
    <source>
        <dbReference type="EMBL" id="PWC26306.1"/>
    </source>
</evidence>
<comment type="caution">
    <text evidence="8">The sequence shown here is derived from an EMBL/GenBank/DDBJ whole genome shotgun (WGS) entry which is preliminary data.</text>
</comment>
<dbReference type="InterPro" id="IPR051313">
    <property type="entry name" value="Bact_iron-sidero_bind"/>
</dbReference>
<gene>
    <name evidence="8" type="ORF">CR165_23975</name>
</gene>
<dbReference type="OrthoDB" id="1846031at2"/>
<evidence type="ECO:0000313" key="9">
    <source>
        <dbReference type="Proteomes" id="UP000245048"/>
    </source>
</evidence>
<evidence type="ECO:0000259" key="7">
    <source>
        <dbReference type="PROSITE" id="PS50983"/>
    </source>
</evidence>
<keyword evidence="4" id="KW-0410">Iron transport</keyword>
<dbReference type="PROSITE" id="PS50983">
    <property type="entry name" value="FE_B12_PBP"/>
    <property type="match status" value="1"/>
</dbReference>
<dbReference type="EMBL" id="PDOA01000062">
    <property type="protein sequence ID" value="PWC26306.1"/>
    <property type="molecule type" value="Genomic_DNA"/>
</dbReference>
<evidence type="ECO:0000256" key="6">
    <source>
        <dbReference type="SAM" id="MobiDB-lite"/>
    </source>
</evidence>
<comment type="similarity">
    <text evidence="2">Belongs to the bacterial solute-binding protein 8 family.</text>
</comment>
<dbReference type="PROSITE" id="PS51318">
    <property type="entry name" value="TAT"/>
    <property type="match status" value="1"/>
</dbReference>
<feature type="domain" description="Fe/B12 periplasmic-binding" evidence="7">
    <location>
        <begin position="72"/>
        <end position="336"/>
    </location>
</feature>
<keyword evidence="4" id="KW-0406">Ion transport</keyword>
<evidence type="ECO:0000256" key="4">
    <source>
        <dbReference type="ARBA" id="ARBA00022496"/>
    </source>
</evidence>
<dbReference type="PANTHER" id="PTHR30532:SF24">
    <property type="entry name" value="FERRIC ENTEROBACTIN-BINDING PERIPLASMIC PROTEIN FEPB"/>
    <property type="match status" value="1"/>
</dbReference>
<dbReference type="Proteomes" id="UP000245048">
    <property type="component" value="Unassembled WGS sequence"/>
</dbReference>
<name>A0A2U1UXA2_9PROT</name>
<protein>
    <submittedName>
        <fullName evidence="8">Twin-arginine translocation pathway signal protein</fullName>
    </submittedName>
</protein>
<feature type="compositionally biased region" description="Basic and acidic residues" evidence="6">
    <location>
        <begin position="1"/>
        <end position="10"/>
    </location>
</feature>
<dbReference type="PANTHER" id="PTHR30532">
    <property type="entry name" value="IRON III DICITRATE-BINDING PERIPLASMIC PROTEIN"/>
    <property type="match status" value="1"/>
</dbReference>
<evidence type="ECO:0000256" key="5">
    <source>
        <dbReference type="ARBA" id="ARBA00022729"/>
    </source>
</evidence>
<proteinExistence type="inferred from homology"/>
<dbReference type="GO" id="GO:0030288">
    <property type="term" value="C:outer membrane-bounded periplasmic space"/>
    <property type="evidence" value="ECO:0007669"/>
    <property type="project" value="TreeGrafter"/>
</dbReference>
<keyword evidence="3" id="KW-0813">Transport</keyword>
<sequence>MTAQDAKDLHPSCPGSCSGAGRSLTRRGLLRAGRGAALGILPGLAVPPVLAQGPLRITHAFGEILLPEPPRRVVSLGFQTQDTLLALGVQPVAVRRWYGDQPASIWPWAQPFLSGSLPVELPTEISVEQVAALAPDLIVGIGSGITPAQYALLSRIAPVLMHAPGQAVSTPWAVLTRSLGLALGRQELAEERIGQAQGLIDAARARHPGWEGRTARIAYAFGGEVGAYAREDTRGAFLAELGFVVPPLPAQALRRGFYGVLSPEDLSPLEVDLLIWMTSESSAAITNIPMRRFLRAHREGREILVSCMVAGALSFGSILSVPYALAALEAEIVAALDGDPATPVASAVRSGLAP</sequence>
<reference evidence="9" key="1">
    <citation type="submission" date="2017-10" db="EMBL/GenBank/DDBJ databases">
        <authorList>
            <person name="Toshchakov S.V."/>
            <person name="Goeva M.A."/>
        </authorList>
    </citation>
    <scope>NUCLEOTIDE SEQUENCE [LARGE SCALE GENOMIC DNA]</scope>
    <source>
        <strain evidence="9">JR1/69-1-13</strain>
    </source>
</reference>
<comment type="subcellular location">
    <subcellularLocation>
        <location evidence="1">Cell envelope</location>
    </subcellularLocation>
</comment>
<dbReference type="Gene3D" id="3.40.50.1980">
    <property type="entry name" value="Nitrogenase molybdenum iron protein domain"/>
    <property type="match status" value="2"/>
</dbReference>
<dbReference type="SUPFAM" id="SSF53807">
    <property type="entry name" value="Helical backbone' metal receptor"/>
    <property type="match status" value="1"/>
</dbReference>